<proteinExistence type="predicted"/>
<protein>
    <submittedName>
        <fullName evidence="1">Uncharacterized protein</fullName>
    </submittedName>
</protein>
<feature type="non-terminal residue" evidence="1">
    <location>
        <position position="1"/>
    </location>
</feature>
<organism evidence="1">
    <name type="scientific">marine sediment metagenome</name>
    <dbReference type="NCBI Taxonomy" id="412755"/>
    <lineage>
        <taxon>unclassified sequences</taxon>
        <taxon>metagenomes</taxon>
        <taxon>ecological metagenomes</taxon>
    </lineage>
</organism>
<evidence type="ECO:0000313" key="1">
    <source>
        <dbReference type="EMBL" id="KKM66564.1"/>
    </source>
</evidence>
<comment type="caution">
    <text evidence="1">The sequence shown here is derived from an EMBL/GenBank/DDBJ whole genome shotgun (WGS) entry which is preliminary data.</text>
</comment>
<sequence length="24" mass="2661">VYAIISALDVLKKNLEAEILKDAM</sequence>
<dbReference type="EMBL" id="LAZR01010503">
    <property type="protein sequence ID" value="KKM66564.1"/>
    <property type="molecule type" value="Genomic_DNA"/>
</dbReference>
<name>A0A0F9J9T2_9ZZZZ</name>
<dbReference type="AlphaFoldDB" id="A0A0F9J9T2"/>
<gene>
    <name evidence="1" type="ORF">LCGC14_1479860</name>
</gene>
<reference evidence="1" key="1">
    <citation type="journal article" date="2015" name="Nature">
        <title>Complex archaea that bridge the gap between prokaryotes and eukaryotes.</title>
        <authorList>
            <person name="Spang A."/>
            <person name="Saw J.H."/>
            <person name="Jorgensen S.L."/>
            <person name="Zaremba-Niedzwiedzka K."/>
            <person name="Martijn J."/>
            <person name="Lind A.E."/>
            <person name="van Eijk R."/>
            <person name="Schleper C."/>
            <person name="Guy L."/>
            <person name="Ettema T.J."/>
        </authorList>
    </citation>
    <scope>NUCLEOTIDE SEQUENCE</scope>
</reference>
<accession>A0A0F9J9T2</accession>